<dbReference type="InterPro" id="IPR037066">
    <property type="entry name" value="Plug_dom_sf"/>
</dbReference>
<evidence type="ECO:0000313" key="9">
    <source>
        <dbReference type="EMBL" id="AEV99425.1"/>
    </source>
</evidence>
<comment type="subcellular location">
    <subcellularLocation>
        <location evidence="1">Cell outer membrane</location>
        <topology evidence="1">Multi-pass membrane protein</topology>
    </subcellularLocation>
</comment>
<dbReference type="KEGG" id="nko:Niako_3095"/>
<evidence type="ECO:0000256" key="4">
    <source>
        <dbReference type="ARBA" id="ARBA00022692"/>
    </source>
</evidence>
<dbReference type="OrthoDB" id="9762903at2"/>
<feature type="domain" description="TonB-dependent receptor plug" evidence="8">
    <location>
        <begin position="50"/>
        <end position="142"/>
    </location>
</feature>
<name>G8TEK3_NIAKG</name>
<dbReference type="STRING" id="700598.Niako_3095"/>
<dbReference type="GO" id="GO:0044718">
    <property type="term" value="P:siderophore transmembrane transport"/>
    <property type="evidence" value="ECO:0007669"/>
    <property type="project" value="TreeGrafter"/>
</dbReference>
<keyword evidence="9" id="KW-0675">Receptor</keyword>
<protein>
    <submittedName>
        <fullName evidence="9">TonB-dependent receptor</fullName>
    </submittedName>
</protein>
<dbReference type="Gene3D" id="2.170.130.10">
    <property type="entry name" value="TonB-dependent receptor, plug domain"/>
    <property type="match status" value="1"/>
</dbReference>
<dbReference type="RefSeq" id="WP_014219339.1">
    <property type="nucleotide sequence ID" value="NC_016609.1"/>
</dbReference>
<evidence type="ECO:0000256" key="7">
    <source>
        <dbReference type="ARBA" id="ARBA00023237"/>
    </source>
</evidence>
<reference evidence="9 10" key="1">
    <citation type="submission" date="2011-12" db="EMBL/GenBank/DDBJ databases">
        <title>The complete genome of Niastella koreensis GR20-10.</title>
        <authorList>
            <consortium name="US DOE Joint Genome Institute (JGI-PGF)"/>
            <person name="Lucas S."/>
            <person name="Han J."/>
            <person name="Lapidus A."/>
            <person name="Bruce D."/>
            <person name="Goodwin L."/>
            <person name="Pitluck S."/>
            <person name="Peters L."/>
            <person name="Kyrpides N."/>
            <person name="Mavromatis K."/>
            <person name="Ivanova N."/>
            <person name="Mikhailova N."/>
            <person name="Davenport K."/>
            <person name="Saunders E."/>
            <person name="Detter J.C."/>
            <person name="Tapia R."/>
            <person name="Han C."/>
            <person name="Land M."/>
            <person name="Hauser L."/>
            <person name="Markowitz V."/>
            <person name="Cheng J.-F."/>
            <person name="Hugenholtz P."/>
            <person name="Woyke T."/>
            <person name="Wu D."/>
            <person name="Tindall B."/>
            <person name="Pomrenke H."/>
            <person name="Brambilla E."/>
            <person name="Klenk H.-P."/>
            <person name="Eisen J.A."/>
        </authorList>
    </citation>
    <scope>NUCLEOTIDE SEQUENCE [LARGE SCALE GENOMIC DNA]</scope>
    <source>
        <strain evidence="10">DSM 17620 / KACC 11465 / NBRC 106392 / GR20-10</strain>
    </source>
</reference>
<keyword evidence="6" id="KW-0472">Membrane</keyword>
<dbReference type="PATRIC" id="fig|700598.3.peg.3179"/>
<evidence type="ECO:0000259" key="8">
    <source>
        <dbReference type="Pfam" id="PF07715"/>
    </source>
</evidence>
<keyword evidence="7" id="KW-0998">Cell outer membrane</keyword>
<dbReference type="InterPro" id="IPR036942">
    <property type="entry name" value="Beta-barrel_TonB_sf"/>
</dbReference>
<evidence type="ECO:0000256" key="5">
    <source>
        <dbReference type="ARBA" id="ARBA00022729"/>
    </source>
</evidence>
<dbReference type="InterPro" id="IPR039426">
    <property type="entry name" value="TonB-dep_rcpt-like"/>
</dbReference>
<dbReference type="Gene3D" id="2.40.170.20">
    <property type="entry name" value="TonB-dependent receptor, beta-barrel domain"/>
    <property type="match status" value="1"/>
</dbReference>
<evidence type="ECO:0000256" key="2">
    <source>
        <dbReference type="ARBA" id="ARBA00022448"/>
    </source>
</evidence>
<dbReference type="PANTHER" id="PTHR30069">
    <property type="entry name" value="TONB-DEPENDENT OUTER MEMBRANE RECEPTOR"/>
    <property type="match status" value="1"/>
</dbReference>
<evidence type="ECO:0000256" key="6">
    <source>
        <dbReference type="ARBA" id="ARBA00023136"/>
    </source>
</evidence>
<dbReference type="SUPFAM" id="SSF56935">
    <property type="entry name" value="Porins"/>
    <property type="match status" value="1"/>
</dbReference>
<dbReference type="InterPro" id="IPR012910">
    <property type="entry name" value="Plug_dom"/>
</dbReference>
<dbReference type="Proteomes" id="UP000005438">
    <property type="component" value="Chromosome"/>
</dbReference>
<dbReference type="eggNOG" id="COG4206">
    <property type="taxonomic scope" value="Bacteria"/>
</dbReference>
<organism evidence="9 10">
    <name type="scientific">Niastella koreensis (strain DSM 17620 / KACC 11465 / NBRC 106392 / GR20-10)</name>
    <dbReference type="NCBI Taxonomy" id="700598"/>
    <lineage>
        <taxon>Bacteria</taxon>
        <taxon>Pseudomonadati</taxon>
        <taxon>Bacteroidota</taxon>
        <taxon>Chitinophagia</taxon>
        <taxon>Chitinophagales</taxon>
        <taxon>Chitinophagaceae</taxon>
        <taxon>Niastella</taxon>
    </lineage>
</organism>
<dbReference type="EMBL" id="CP003178">
    <property type="protein sequence ID" value="AEV99425.1"/>
    <property type="molecule type" value="Genomic_DNA"/>
</dbReference>
<keyword evidence="4" id="KW-0812">Transmembrane</keyword>
<gene>
    <name evidence="9" type="ordered locus">Niako_3095</name>
</gene>
<dbReference type="PANTHER" id="PTHR30069:SF29">
    <property type="entry name" value="HEMOGLOBIN AND HEMOGLOBIN-HAPTOGLOBIN-BINDING PROTEIN 1-RELATED"/>
    <property type="match status" value="1"/>
</dbReference>
<dbReference type="AlphaFoldDB" id="G8TEK3"/>
<dbReference type="GO" id="GO:0009279">
    <property type="term" value="C:cell outer membrane"/>
    <property type="evidence" value="ECO:0007669"/>
    <property type="project" value="UniProtKB-SubCell"/>
</dbReference>
<dbReference type="HOGENOM" id="CLU_026226_0_0_10"/>
<dbReference type="GO" id="GO:0015344">
    <property type="term" value="F:siderophore uptake transmembrane transporter activity"/>
    <property type="evidence" value="ECO:0007669"/>
    <property type="project" value="TreeGrafter"/>
</dbReference>
<keyword evidence="3" id="KW-1134">Transmembrane beta strand</keyword>
<dbReference type="Pfam" id="PF07715">
    <property type="entry name" value="Plug"/>
    <property type="match status" value="1"/>
</dbReference>
<sequence>MKTAFITYAFLGVWLLWPAILFAQQQDSVKTLEKVTVGSQKKKQTFTAITPAQSLSRQTLQQINAPTVGDAARFFSGVLVKDYGGVGGLKTVSVRSLGAEHTGITYDGIPVSDAQTGQIDLSKYSVTFVQSIDLQQANAQTMLQPARAYASAAMLSINTLSFSTEALQHNRWQAGLKAGSFGLWQPAAGMNLVLPKHMAIGVNAEGIVSKGNYPYYLDNGTSSTHAKRQNTDVKSFQGEVNLLKQFADSATWQVKLSGYNSSRGLPGTVVFYNDRSAQHLWNEDYYLQSRYRKYFNHNKTGLLVSAKATRSYTRYIDPDYLNNTNGLDNRFTQYEYYASAALSQLIGERLTASASSDAAYMKLNSNMADFVYPTRKSFWNNVALNYARPLWQLNGSALLTTINDQVKSGKAAGTINKLTPSFAFNGKVSAQSPFMLRLFYKHVFRMPTFNDLYYRIIGNVSLRPEYARQYNAGIVYASPVKGVVKHLSISVDAYYNSIKDKIVAIPGKYLFGWTMLNLGRVSIKGVDVSTEADGAFSEQVSWFTRMSYTFQHALDVTDPASATWKNRIPYTPDHSGSALASVSYRKWTAGYSLLFSGLRYVLGENNAYNQVEGWGVHDVFVTRQLHIKQVAMQVKGEVNNITHQKYDVVRYFPMPGRSWKISLLFNNL</sequence>
<proteinExistence type="predicted"/>
<accession>G8TEK3</accession>
<evidence type="ECO:0000313" key="10">
    <source>
        <dbReference type="Proteomes" id="UP000005438"/>
    </source>
</evidence>
<keyword evidence="5" id="KW-0732">Signal</keyword>
<evidence type="ECO:0000256" key="3">
    <source>
        <dbReference type="ARBA" id="ARBA00022452"/>
    </source>
</evidence>
<evidence type="ECO:0000256" key="1">
    <source>
        <dbReference type="ARBA" id="ARBA00004571"/>
    </source>
</evidence>
<keyword evidence="2" id="KW-0813">Transport</keyword>